<dbReference type="SUPFAM" id="SSF52218">
    <property type="entry name" value="Flavoproteins"/>
    <property type="match status" value="1"/>
</dbReference>
<dbReference type="PANTHER" id="PTHR24960">
    <property type="entry name" value="PHOTOSYSTEM I IRON-SULFUR CENTER-RELATED"/>
    <property type="match status" value="1"/>
</dbReference>
<evidence type="ECO:0000256" key="3">
    <source>
        <dbReference type="ARBA" id="ARBA00013529"/>
    </source>
</evidence>
<evidence type="ECO:0000313" key="9">
    <source>
        <dbReference type="EMBL" id="MDW2800809.1"/>
    </source>
</evidence>
<feature type="domain" description="4Fe-4S ferredoxin-type" evidence="8">
    <location>
        <begin position="185"/>
        <end position="214"/>
    </location>
</feature>
<feature type="domain" description="4Fe-4S ferredoxin-type" evidence="8">
    <location>
        <begin position="216"/>
        <end position="243"/>
    </location>
</feature>
<dbReference type="InterPro" id="IPR029039">
    <property type="entry name" value="Flavoprotein-like_sf"/>
</dbReference>
<dbReference type="NCBIfam" id="NF038196">
    <property type="entry name" value="ferrodoxin_EFR1"/>
    <property type="match status" value="1"/>
</dbReference>
<keyword evidence="4" id="KW-0004">4Fe-4S</keyword>
<evidence type="ECO:0000256" key="7">
    <source>
        <dbReference type="ARBA" id="ARBA00023014"/>
    </source>
</evidence>
<dbReference type="InterPro" id="IPR047964">
    <property type="entry name" value="EFR1-like"/>
</dbReference>
<dbReference type="Gene3D" id="3.40.50.360">
    <property type="match status" value="1"/>
</dbReference>
<gene>
    <name evidence="9" type="ORF">RZO55_24870</name>
</gene>
<keyword evidence="10" id="KW-1185">Reference proteome</keyword>
<dbReference type="Gene3D" id="3.30.70.20">
    <property type="match status" value="1"/>
</dbReference>
<dbReference type="InterPro" id="IPR050157">
    <property type="entry name" value="PSI_iron-sulfur_center"/>
</dbReference>
<sequence>MLIRKPIIIYYFSGTGNTLLLVKKIKEVFEKQKYSVTLRKISTSETVELEDDCHLGIVVPVAIESTFPIVWDFVKNLPEGNNRSVFLADTMESFSGGIIGPMKKVLTAKGYQCIGACEFKMATSMQMTEKKAEIGKQKNEAAFLQAEKYVQSLIDGSAKWNRIPVLSDLMRLVSRGHFIWRITSKTIRIDDPLCIRCRVCEKHCPVHAIQFTDEGMKIQHDQCISCMRCVNYCPKNAFRVGGKQLVQKKNVNVNEL</sequence>
<evidence type="ECO:0000259" key="8">
    <source>
        <dbReference type="PROSITE" id="PS51379"/>
    </source>
</evidence>
<dbReference type="Proteomes" id="UP001276854">
    <property type="component" value="Unassembled WGS sequence"/>
</dbReference>
<evidence type="ECO:0000256" key="2">
    <source>
        <dbReference type="ARBA" id="ARBA00003532"/>
    </source>
</evidence>
<dbReference type="InterPro" id="IPR017896">
    <property type="entry name" value="4Fe4S_Fe-S-bd"/>
</dbReference>
<dbReference type="PANTHER" id="PTHR24960:SF79">
    <property type="entry name" value="PHOTOSYSTEM I IRON-SULFUR CENTER"/>
    <property type="match status" value="1"/>
</dbReference>
<evidence type="ECO:0000313" key="10">
    <source>
        <dbReference type="Proteomes" id="UP001276854"/>
    </source>
</evidence>
<evidence type="ECO:0000256" key="4">
    <source>
        <dbReference type="ARBA" id="ARBA00022485"/>
    </source>
</evidence>
<dbReference type="InterPro" id="IPR017900">
    <property type="entry name" value="4Fe4S_Fe_S_CS"/>
</dbReference>
<evidence type="ECO:0000256" key="6">
    <source>
        <dbReference type="ARBA" id="ARBA00023004"/>
    </source>
</evidence>
<comment type="function">
    <text evidence="2">Ferredoxins are iron-sulfur proteins that transfer electrons in a wide variety of metabolic reactions.</text>
</comment>
<dbReference type="PROSITE" id="PS51379">
    <property type="entry name" value="4FE4S_FER_2"/>
    <property type="match status" value="2"/>
</dbReference>
<reference evidence="9 10" key="1">
    <citation type="submission" date="2023-10" db="EMBL/GenBank/DDBJ databases">
        <title>A novel Glycoside Hydrolase 43-Like Enzyme from Clostrdium boliviensis is an Endo-xylanase, and a Candidate for Xylooligosaccharides Production from Different Xylan Substrates.</title>
        <authorList>
            <person name="Alvarez M.T."/>
            <person name="Rocabado-Villegas L.R."/>
            <person name="Salas-Veizaga D.M."/>
            <person name="Linares-Pasten J.A."/>
            <person name="Gudmundsdottir E.E."/>
            <person name="Hreggvidsson G.O."/>
            <person name="Adlercreutz P."/>
            <person name="Nordberg Karlsson E."/>
        </authorList>
    </citation>
    <scope>NUCLEOTIDE SEQUENCE [LARGE SCALE GENOMIC DNA]</scope>
    <source>
        <strain evidence="9 10">E-1</strain>
    </source>
</reference>
<dbReference type="RefSeq" id="WP_318066970.1">
    <property type="nucleotide sequence ID" value="NZ_JAWONS010000329.1"/>
</dbReference>
<evidence type="ECO:0000256" key="5">
    <source>
        <dbReference type="ARBA" id="ARBA00022723"/>
    </source>
</evidence>
<organism evidence="9 10">
    <name type="scientific">Clostridium boliviensis</name>
    <dbReference type="NCBI Taxonomy" id="318465"/>
    <lineage>
        <taxon>Bacteria</taxon>
        <taxon>Bacillati</taxon>
        <taxon>Bacillota</taxon>
        <taxon>Clostridia</taxon>
        <taxon>Eubacteriales</taxon>
        <taxon>Clostridiaceae</taxon>
        <taxon>Clostridium</taxon>
    </lineage>
</organism>
<comment type="cofactor">
    <cofactor evidence="1">
        <name>[4Fe-4S] cluster</name>
        <dbReference type="ChEBI" id="CHEBI:49883"/>
    </cofactor>
</comment>
<dbReference type="EMBL" id="JAWONS010000329">
    <property type="protein sequence ID" value="MDW2800809.1"/>
    <property type="molecule type" value="Genomic_DNA"/>
</dbReference>
<dbReference type="Pfam" id="PF12838">
    <property type="entry name" value="Fer4_7"/>
    <property type="match status" value="1"/>
</dbReference>
<evidence type="ECO:0000256" key="1">
    <source>
        <dbReference type="ARBA" id="ARBA00001966"/>
    </source>
</evidence>
<keyword evidence="6" id="KW-0408">Iron</keyword>
<protein>
    <recommendedName>
        <fullName evidence="3">Ferredoxin</fullName>
    </recommendedName>
</protein>
<keyword evidence="5" id="KW-0479">Metal-binding</keyword>
<dbReference type="PROSITE" id="PS00198">
    <property type="entry name" value="4FE4S_FER_1"/>
    <property type="match status" value="1"/>
</dbReference>
<proteinExistence type="predicted"/>
<name>A0ABU4GTA2_9CLOT</name>
<accession>A0ABU4GTA2</accession>
<comment type="caution">
    <text evidence="9">The sequence shown here is derived from an EMBL/GenBank/DDBJ whole genome shotgun (WGS) entry which is preliminary data.</text>
</comment>
<keyword evidence="7" id="KW-0411">Iron-sulfur</keyword>
<dbReference type="SUPFAM" id="SSF54862">
    <property type="entry name" value="4Fe-4S ferredoxins"/>
    <property type="match status" value="1"/>
</dbReference>